<dbReference type="Proteomes" id="UP000664882">
    <property type="component" value="Unassembled WGS sequence"/>
</dbReference>
<sequence>MSFHLEKRTLYTLLVDYMAQQGQLVEQAAQQRAALEDIEALIDFALYQADIAIDADAANRISRVGLAWLDYAQAHPDNPQGYAEKAKTTLESTATPTRK</sequence>
<dbReference type="RefSeq" id="WP_208003621.1">
    <property type="nucleotide sequence ID" value="NZ_JAGDFX010000001.1"/>
</dbReference>
<reference evidence="2 3" key="1">
    <citation type="submission" date="2021-03" db="EMBL/GenBank/DDBJ databases">
        <title>Oceanisphaera sp. nov., isolated from the intestine.</title>
        <authorList>
            <person name="Zhao L.-H."/>
            <person name="Shi L.-F."/>
        </authorList>
    </citation>
    <scope>NUCLEOTIDE SEQUENCE [LARGE SCALE GENOMIC DNA]</scope>
    <source>
        <strain evidence="2 3">DM8</strain>
    </source>
</reference>
<dbReference type="EMBL" id="JAGDFX010000001">
    <property type="protein sequence ID" value="MBO1518062.1"/>
    <property type="molecule type" value="Genomic_DNA"/>
</dbReference>
<gene>
    <name evidence="2" type="ORF">J3U76_00140</name>
</gene>
<organism evidence="2 3">
    <name type="scientific">Oceanisphaera pacifica</name>
    <dbReference type="NCBI Taxonomy" id="2818389"/>
    <lineage>
        <taxon>Bacteria</taxon>
        <taxon>Pseudomonadati</taxon>
        <taxon>Pseudomonadota</taxon>
        <taxon>Gammaproteobacteria</taxon>
        <taxon>Aeromonadales</taxon>
        <taxon>Aeromonadaceae</taxon>
        <taxon>Oceanisphaera</taxon>
    </lineage>
</organism>
<keyword evidence="3" id="KW-1185">Reference proteome</keyword>
<feature type="compositionally biased region" description="Polar residues" evidence="1">
    <location>
        <begin position="89"/>
        <end position="99"/>
    </location>
</feature>
<proteinExistence type="predicted"/>
<name>A0ABS3NBU0_9GAMM</name>
<accession>A0ABS3NBU0</accession>
<evidence type="ECO:0000313" key="2">
    <source>
        <dbReference type="EMBL" id="MBO1518062.1"/>
    </source>
</evidence>
<protein>
    <submittedName>
        <fullName evidence="2">Uncharacterized protein</fullName>
    </submittedName>
</protein>
<feature type="region of interest" description="Disordered" evidence="1">
    <location>
        <begin position="78"/>
        <end position="99"/>
    </location>
</feature>
<comment type="caution">
    <text evidence="2">The sequence shown here is derived from an EMBL/GenBank/DDBJ whole genome shotgun (WGS) entry which is preliminary data.</text>
</comment>
<evidence type="ECO:0000313" key="3">
    <source>
        <dbReference type="Proteomes" id="UP000664882"/>
    </source>
</evidence>
<evidence type="ECO:0000256" key="1">
    <source>
        <dbReference type="SAM" id="MobiDB-lite"/>
    </source>
</evidence>